<dbReference type="Pfam" id="PF01409">
    <property type="entry name" value="tRNA-synt_2d"/>
    <property type="match status" value="1"/>
</dbReference>
<comment type="subcellular location">
    <subcellularLocation>
        <location evidence="2">Cytoplasm</location>
    </subcellularLocation>
</comment>
<comment type="similarity">
    <text evidence="3">Belongs to the class-II aminoacyl-tRNA synthetase family. Phe-tRNA synthetase alpha subunit type 2 subfamily.</text>
</comment>
<dbReference type="OrthoDB" id="238316at2759"/>
<dbReference type="Gene3D" id="1.10.10.2330">
    <property type="match status" value="1"/>
</dbReference>
<evidence type="ECO:0000256" key="5">
    <source>
        <dbReference type="ARBA" id="ARBA00022490"/>
    </source>
</evidence>
<evidence type="ECO:0000259" key="14">
    <source>
        <dbReference type="PROSITE" id="PS50862"/>
    </source>
</evidence>
<evidence type="ECO:0000256" key="7">
    <source>
        <dbReference type="ARBA" id="ARBA00022723"/>
    </source>
</evidence>
<dbReference type="InterPro" id="IPR002319">
    <property type="entry name" value="Phenylalanyl-tRNA_Synthase"/>
</dbReference>
<evidence type="ECO:0000313" key="16">
    <source>
        <dbReference type="Proteomes" id="UP000054408"/>
    </source>
</evidence>
<dbReference type="CDD" id="cd00496">
    <property type="entry name" value="PheRS_alpha_core"/>
    <property type="match status" value="1"/>
</dbReference>
<feature type="domain" description="Aminoacyl-transfer RNA synthetases class-II family profile" evidence="14">
    <location>
        <begin position="231"/>
        <end position="503"/>
    </location>
</feature>
<dbReference type="AlphaFoldDB" id="A0A0L0DE16"/>
<dbReference type="GO" id="GO:0005829">
    <property type="term" value="C:cytosol"/>
    <property type="evidence" value="ECO:0007669"/>
    <property type="project" value="TreeGrafter"/>
</dbReference>
<evidence type="ECO:0000256" key="8">
    <source>
        <dbReference type="ARBA" id="ARBA00022741"/>
    </source>
</evidence>
<dbReference type="eggNOG" id="KOG2784">
    <property type="taxonomic scope" value="Eukaryota"/>
</dbReference>
<name>A0A0L0DE16_THETB</name>
<evidence type="ECO:0000256" key="6">
    <source>
        <dbReference type="ARBA" id="ARBA00022598"/>
    </source>
</evidence>
<evidence type="ECO:0000256" key="1">
    <source>
        <dbReference type="ARBA" id="ARBA00001946"/>
    </source>
</evidence>
<dbReference type="GO" id="GO:0000049">
    <property type="term" value="F:tRNA binding"/>
    <property type="evidence" value="ECO:0007669"/>
    <property type="project" value="InterPro"/>
</dbReference>
<dbReference type="GO" id="GO:0004826">
    <property type="term" value="F:phenylalanine-tRNA ligase activity"/>
    <property type="evidence" value="ECO:0007669"/>
    <property type="project" value="UniProtKB-EC"/>
</dbReference>
<reference evidence="15 16" key="1">
    <citation type="submission" date="2010-05" db="EMBL/GenBank/DDBJ databases">
        <title>The Genome Sequence of Thecamonas trahens ATCC 50062.</title>
        <authorList>
            <consortium name="The Broad Institute Genome Sequencing Platform"/>
            <person name="Russ C."/>
            <person name="Cuomo C."/>
            <person name="Shea T."/>
            <person name="Young S.K."/>
            <person name="Zeng Q."/>
            <person name="Koehrsen M."/>
            <person name="Haas B."/>
            <person name="Borodovsky M."/>
            <person name="Guigo R."/>
            <person name="Alvarado L."/>
            <person name="Berlin A."/>
            <person name="Bochicchio J."/>
            <person name="Borenstein D."/>
            <person name="Chapman S."/>
            <person name="Chen Z."/>
            <person name="Freedman E."/>
            <person name="Gellesch M."/>
            <person name="Goldberg J."/>
            <person name="Griggs A."/>
            <person name="Gujja S."/>
            <person name="Heilman E."/>
            <person name="Heiman D."/>
            <person name="Hepburn T."/>
            <person name="Howarth C."/>
            <person name="Jen D."/>
            <person name="Larson L."/>
            <person name="Mehta T."/>
            <person name="Park D."/>
            <person name="Pearson M."/>
            <person name="Roberts A."/>
            <person name="Saif S."/>
            <person name="Shenoy N."/>
            <person name="Sisk P."/>
            <person name="Stolte C."/>
            <person name="Sykes S."/>
            <person name="Thomson T."/>
            <person name="Walk T."/>
            <person name="White J."/>
            <person name="Yandava C."/>
            <person name="Burger G."/>
            <person name="Gray M.W."/>
            <person name="Holland P.W.H."/>
            <person name="King N."/>
            <person name="Lang F.B.F."/>
            <person name="Roger A.J."/>
            <person name="Ruiz-Trillo I."/>
            <person name="Lander E."/>
            <person name="Nusbaum C."/>
        </authorList>
    </citation>
    <scope>NUCLEOTIDE SEQUENCE [LARGE SCALE GENOMIC DNA]</scope>
    <source>
        <strain evidence="15 16">ATCC 50062</strain>
    </source>
</reference>
<dbReference type="EMBL" id="GL349435">
    <property type="protein sequence ID" value="KNC50465.1"/>
    <property type="molecule type" value="Genomic_DNA"/>
</dbReference>
<evidence type="ECO:0000256" key="4">
    <source>
        <dbReference type="ARBA" id="ARBA00012814"/>
    </source>
</evidence>
<dbReference type="Proteomes" id="UP000054408">
    <property type="component" value="Unassembled WGS sequence"/>
</dbReference>
<dbReference type="EC" id="6.1.1.20" evidence="4"/>
<comment type="cofactor">
    <cofactor evidence="1">
        <name>Mg(2+)</name>
        <dbReference type="ChEBI" id="CHEBI:18420"/>
    </cofactor>
</comment>
<keyword evidence="10" id="KW-0460">Magnesium</keyword>
<dbReference type="GO" id="GO:0005524">
    <property type="term" value="F:ATP binding"/>
    <property type="evidence" value="ECO:0007669"/>
    <property type="project" value="UniProtKB-KW"/>
</dbReference>
<accession>A0A0L0DE16</accession>
<evidence type="ECO:0000256" key="9">
    <source>
        <dbReference type="ARBA" id="ARBA00022840"/>
    </source>
</evidence>
<keyword evidence="11" id="KW-0648">Protein biosynthesis</keyword>
<keyword evidence="6" id="KW-0436">Ligase</keyword>
<dbReference type="STRING" id="461836.A0A0L0DE16"/>
<keyword evidence="9" id="KW-0067">ATP-binding</keyword>
<keyword evidence="8" id="KW-0547">Nucleotide-binding</keyword>
<evidence type="ECO:0000256" key="13">
    <source>
        <dbReference type="ARBA" id="ARBA00030612"/>
    </source>
</evidence>
<evidence type="ECO:0000256" key="3">
    <source>
        <dbReference type="ARBA" id="ARBA00006703"/>
    </source>
</evidence>
<dbReference type="Gene3D" id="3.30.930.10">
    <property type="entry name" value="Bira Bifunctional Protein, Domain 2"/>
    <property type="match status" value="1"/>
</dbReference>
<dbReference type="InterPro" id="IPR045864">
    <property type="entry name" value="aa-tRNA-synth_II/BPL/LPL"/>
</dbReference>
<dbReference type="NCBIfam" id="TIGR00468">
    <property type="entry name" value="pheS"/>
    <property type="match status" value="1"/>
</dbReference>
<dbReference type="SUPFAM" id="SSF55681">
    <property type="entry name" value="Class II aaRS and biotin synthetases"/>
    <property type="match status" value="1"/>
</dbReference>
<dbReference type="InterPro" id="IPR006195">
    <property type="entry name" value="aa-tRNA-synth_II"/>
</dbReference>
<dbReference type="PANTHER" id="PTHR11538">
    <property type="entry name" value="PHENYLALANYL-TRNA SYNTHETASE"/>
    <property type="match status" value="1"/>
</dbReference>
<dbReference type="InterPro" id="IPR004529">
    <property type="entry name" value="Phe-tRNA-synth_IIc_asu"/>
</dbReference>
<organism evidence="15 16">
    <name type="scientific">Thecamonas trahens ATCC 50062</name>
    <dbReference type="NCBI Taxonomy" id="461836"/>
    <lineage>
        <taxon>Eukaryota</taxon>
        <taxon>Apusozoa</taxon>
        <taxon>Apusomonadida</taxon>
        <taxon>Apusomonadidae</taxon>
        <taxon>Thecamonas</taxon>
    </lineage>
</organism>
<evidence type="ECO:0000256" key="12">
    <source>
        <dbReference type="ARBA" id="ARBA00023146"/>
    </source>
</evidence>
<sequence length="513" mass="56973">MATTGEQIEAAILGQLQTSNIDNSVSWAEENGLERKAVESVIKSLTSDETVTAISSTSVAFKLTPAGDAVLASGSPEFHILVTVAERAAAGNPVSAKDKEAFAAQDKGRAMKSKWIKVDKASGNLVAVADVGEVVDETKVQLSKVFTGKSEEVAGKVMKDLKKRGFVAEVKTVSYAVSKGSNYAPVRQKPKTDLTVEMLASGEWQSLKFKPLNLKAKGRPLTGGYLHPLMKVRTQFREIFLEMGFEEMPTNQFVESSFWNFDSLFQPQQHPARDAHDTFFVSDPARTLTIPADYMERVRKQHEVGGYGSIGYRYDWSEDEARKNILRTHTTAVSSRMLYELAQADEFKPKKYFSIDRVTRNETPDATHLAEFHQVEGLIVDRNVTLGDLIGVLNEFFKKLGIDKLRFKPAYNPYTEPSMEIFSWHEGSGKWLEIGNSGVFRPEMLRPMGMPEDVSCIAWGLSLERPTMIKYGIKNIRDLFGHECSLAFSRTATICDMTLERHPPASAASSSSA</sequence>
<keyword evidence="16" id="KW-1185">Reference proteome</keyword>
<proteinExistence type="inferred from homology"/>
<keyword evidence="12 15" id="KW-0030">Aminoacyl-tRNA synthetase</keyword>
<keyword evidence="7" id="KW-0479">Metal-binding</keyword>
<dbReference type="Gene3D" id="3.30.1370.240">
    <property type="match status" value="1"/>
</dbReference>
<dbReference type="Gene3D" id="1.10.10.2320">
    <property type="match status" value="1"/>
</dbReference>
<gene>
    <name evidence="15" type="ORF">AMSG_00628</name>
</gene>
<dbReference type="PANTHER" id="PTHR11538:SF40">
    <property type="entry name" value="PHENYLALANINE--TRNA LIGASE ALPHA SUBUNIT"/>
    <property type="match status" value="1"/>
</dbReference>
<evidence type="ECO:0000256" key="10">
    <source>
        <dbReference type="ARBA" id="ARBA00022842"/>
    </source>
</evidence>
<dbReference type="FunFam" id="3.30.930.10:FF:000178">
    <property type="entry name" value="Phenylalanyl-tRNA synthetase subunit alpha"/>
    <property type="match status" value="1"/>
</dbReference>
<dbReference type="OMA" id="YVEASFW"/>
<dbReference type="PROSITE" id="PS50862">
    <property type="entry name" value="AA_TRNA_LIGASE_II"/>
    <property type="match status" value="1"/>
</dbReference>
<dbReference type="NCBIfam" id="NF003210">
    <property type="entry name" value="PRK04172.1"/>
    <property type="match status" value="1"/>
</dbReference>
<keyword evidence="5" id="KW-0963">Cytoplasm</keyword>
<protein>
    <recommendedName>
        <fullName evidence="4">phenylalanine--tRNA ligase</fullName>
        <ecNumber evidence="4">6.1.1.20</ecNumber>
    </recommendedName>
    <alternativeName>
        <fullName evidence="13">Phenylalanyl-tRNA synthetase alpha subunit</fullName>
    </alternativeName>
</protein>
<dbReference type="GeneID" id="25560423"/>
<dbReference type="GO" id="GO:0009328">
    <property type="term" value="C:phenylalanine-tRNA ligase complex"/>
    <property type="evidence" value="ECO:0007669"/>
    <property type="project" value="TreeGrafter"/>
</dbReference>
<evidence type="ECO:0000313" key="15">
    <source>
        <dbReference type="EMBL" id="KNC50465.1"/>
    </source>
</evidence>
<evidence type="ECO:0000256" key="11">
    <source>
        <dbReference type="ARBA" id="ARBA00022917"/>
    </source>
</evidence>
<dbReference type="GO" id="GO:0006432">
    <property type="term" value="P:phenylalanyl-tRNA aminoacylation"/>
    <property type="evidence" value="ECO:0007669"/>
    <property type="project" value="InterPro"/>
</dbReference>
<evidence type="ECO:0000256" key="2">
    <source>
        <dbReference type="ARBA" id="ARBA00004496"/>
    </source>
</evidence>
<dbReference type="GO" id="GO:0046872">
    <property type="term" value="F:metal ion binding"/>
    <property type="evidence" value="ECO:0007669"/>
    <property type="project" value="UniProtKB-KW"/>
</dbReference>
<dbReference type="RefSeq" id="XP_013762361.1">
    <property type="nucleotide sequence ID" value="XM_013906907.1"/>
</dbReference>